<name>A0AB39UJS9_9BIFI</name>
<gene>
    <name evidence="3" type="ORF">QN062_08025</name>
    <name evidence="2" type="ORF">QN216_02220</name>
    <name evidence="1" type="ORF">QN217_08225</name>
</gene>
<dbReference type="EMBL" id="CP129682">
    <property type="protein sequence ID" value="XDS49106.1"/>
    <property type="molecule type" value="Genomic_DNA"/>
</dbReference>
<reference evidence="2" key="1">
    <citation type="submission" date="2023-07" db="EMBL/GenBank/DDBJ databases">
        <title>Bifidobacterium aquikefiriaerophilum sp. nov. and Bifidobacterium eccum sp. nov., isolated from water kefir.</title>
        <authorList>
            <person name="Breselge S."/>
            <person name="Bellassi P."/>
            <person name="Barcenilla C."/>
            <person name="Alvarez-Ordonez A."/>
            <person name="Morelli L."/>
            <person name="Cotter P.D."/>
        </authorList>
    </citation>
    <scope>NUCLEOTIDE SEQUENCE</scope>
    <source>
        <strain evidence="3">WK012_4_13</strain>
        <strain evidence="2">WK013_4_14</strain>
        <strain evidence="1">WK048_4_13</strain>
    </source>
</reference>
<sequence length="66" mass="7517">MRVHSFHSRLALFYHDNDDCPFGQTIKPLSRRSGKAGLGLCMLCRKLDKEDDDANDSALHEARLED</sequence>
<proteinExistence type="predicted"/>
<dbReference type="KEGG" id="bfk:QN062_08025"/>
<dbReference type="AlphaFoldDB" id="A0AB39UJS9"/>
<dbReference type="RefSeq" id="WP_369341302.1">
    <property type="nucleotide sequence ID" value="NZ_CP129675.1"/>
</dbReference>
<accession>A0AB39UJS9</accession>
<dbReference type="EMBL" id="CP129683">
    <property type="protein sequence ID" value="XDS50331.1"/>
    <property type="molecule type" value="Genomic_DNA"/>
</dbReference>
<evidence type="ECO:0000313" key="3">
    <source>
        <dbReference type="EMBL" id="XDS50331.1"/>
    </source>
</evidence>
<dbReference type="EMBL" id="CP129675">
    <property type="protein sequence ID" value="XDS46112.1"/>
    <property type="molecule type" value="Genomic_DNA"/>
</dbReference>
<evidence type="ECO:0000313" key="2">
    <source>
        <dbReference type="EMBL" id="XDS49106.1"/>
    </source>
</evidence>
<organism evidence="2">
    <name type="scientific">Bifidobacterium fermentum</name>
    <dbReference type="NCBI Taxonomy" id="3059035"/>
    <lineage>
        <taxon>Bacteria</taxon>
        <taxon>Bacillati</taxon>
        <taxon>Actinomycetota</taxon>
        <taxon>Actinomycetes</taxon>
        <taxon>Bifidobacteriales</taxon>
        <taxon>Bifidobacteriaceae</taxon>
        <taxon>Bifidobacterium</taxon>
    </lineage>
</organism>
<evidence type="ECO:0000313" key="1">
    <source>
        <dbReference type="EMBL" id="XDS46112.1"/>
    </source>
</evidence>
<protein>
    <submittedName>
        <fullName evidence="2">Uncharacterized protein</fullName>
    </submittedName>
</protein>